<organism evidence="5">
    <name type="scientific">Thrips palmi</name>
    <name type="common">Melon thrips</name>
    <dbReference type="NCBI Taxonomy" id="161013"/>
    <lineage>
        <taxon>Eukaryota</taxon>
        <taxon>Metazoa</taxon>
        <taxon>Ecdysozoa</taxon>
        <taxon>Arthropoda</taxon>
        <taxon>Hexapoda</taxon>
        <taxon>Insecta</taxon>
        <taxon>Pterygota</taxon>
        <taxon>Neoptera</taxon>
        <taxon>Paraneoptera</taxon>
        <taxon>Thysanoptera</taxon>
        <taxon>Terebrantia</taxon>
        <taxon>Thripoidea</taxon>
        <taxon>Thripidae</taxon>
        <taxon>Thrips</taxon>
    </lineage>
</organism>
<evidence type="ECO:0000259" key="3">
    <source>
        <dbReference type="PROSITE" id="PS51059"/>
    </source>
</evidence>
<evidence type="ECO:0000313" key="4">
    <source>
        <dbReference type="Proteomes" id="UP000515158"/>
    </source>
</evidence>
<gene>
    <name evidence="5" type="primary">LOC117653724</name>
</gene>
<accession>A0A6P9ADP7</accession>
<dbReference type="InterPro" id="IPR012317">
    <property type="entry name" value="Poly(ADP-ribose)pol_cat_dom"/>
</dbReference>
<protein>
    <recommendedName>
        <fullName evidence="1">Poly [ADP-ribose] polymerase</fullName>
        <shortName evidence="1">PARP</shortName>
        <ecNumber evidence="1">2.4.2.-</ecNumber>
    </recommendedName>
</protein>
<dbReference type="SUPFAM" id="SSF56399">
    <property type="entry name" value="ADP-ribosylation"/>
    <property type="match status" value="1"/>
</dbReference>
<dbReference type="Gene3D" id="3.90.228.10">
    <property type="match status" value="1"/>
</dbReference>
<dbReference type="InParanoid" id="A0A6P9ADP7"/>
<proteinExistence type="predicted"/>
<dbReference type="Pfam" id="PF00644">
    <property type="entry name" value="PARP"/>
    <property type="match status" value="1"/>
</dbReference>
<dbReference type="KEGG" id="tpal:117653724"/>
<dbReference type="EC" id="2.4.2.-" evidence="1"/>
<evidence type="ECO:0000256" key="2">
    <source>
        <dbReference type="SAM" id="MobiDB-lite"/>
    </source>
</evidence>
<feature type="domain" description="PARP catalytic" evidence="3">
    <location>
        <begin position="1"/>
        <end position="244"/>
    </location>
</feature>
<dbReference type="GeneID" id="117653724"/>
<evidence type="ECO:0000256" key="1">
    <source>
        <dbReference type="RuleBase" id="RU362114"/>
    </source>
</evidence>
<reference evidence="5" key="1">
    <citation type="submission" date="2025-08" db="UniProtKB">
        <authorList>
            <consortium name="RefSeq"/>
        </authorList>
    </citation>
    <scope>IDENTIFICATION</scope>
    <source>
        <tissue evidence="5">Total insect</tissue>
    </source>
</reference>
<keyword evidence="1" id="KW-0328">Glycosyltransferase</keyword>
<feature type="region of interest" description="Disordered" evidence="2">
    <location>
        <begin position="201"/>
        <end position="228"/>
    </location>
</feature>
<dbReference type="GO" id="GO:0005634">
    <property type="term" value="C:nucleus"/>
    <property type="evidence" value="ECO:0007669"/>
    <property type="project" value="TreeGrafter"/>
</dbReference>
<keyword evidence="1" id="KW-0808">Transferase</keyword>
<dbReference type="AlphaFoldDB" id="A0A6P9ADP7"/>
<dbReference type="PROSITE" id="PS51059">
    <property type="entry name" value="PARP_CATALYTIC"/>
    <property type="match status" value="1"/>
</dbReference>
<dbReference type="GO" id="GO:0003950">
    <property type="term" value="F:NAD+ poly-ADP-ribosyltransferase activity"/>
    <property type="evidence" value="ECO:0007669"/>
    <property type="project" value="UniProtKB-UniRule"/>
</dbReference>
<keyword evidence="4" id="KW-1185">Reference proteome</keyword>
<sequence>MAVVERTKVHAGTAEFQDVSEFFESRNVVHGKKLQVVSIERVHNGALEQRFKDKTQEYKQTFGQVRIVRAWHGTKKLNVAPILRNNFDVTKHGQSVGHRFGAGVSFSSMSGYASNYCDKTHSACMLLANVLVSNVVEVPENTGSRVPREPPFLPGRYPLRYDTTAKNKDTMDVFVKFDKDSFLPTHVVNFRRCAAPILYSYEEEDEEDDDDKSVTDTDSDYQVDDNFDDYNAFYGFGAADDEDD</sequence>
<dbReference type="PANTHER" id="PTHR45740:SF2">
    <property type="entry name" value="POLY [ADP-RIBOSE] POLYMERASE"/>
    <property type="match status" value="1"/>
</dbReference>
<dbReference type="GO" id="GO:1990404">
    <property type="term" value="F:NAD+-protein mono-ADP-ribosyltransferase activity"/>
    <property type="evidence" value="ECO:0007669"/>
    <property type="project" value="TreeGrafter"/>
</dbReference>
<keyword evidence="1" id="KW-0520">NAD</keyword>
<dbReference type="Proteomes" id="UP000515158">
    <property type="component" value="Unplaced"/>
</dbReference>
<dbReference type="OrthoDB" id="6133115at2759"/>
<dbReference type="InterPro" id="IPR051712">
    <property type="entry name" value="ARTD-AVP"/>
</dbReference>
<dbReference type="RefSeq" id="XP_034255469.1">
    <property type="nucleotide sequence ID" value="XM_034399578.1"/>
</dbReference>
<name>A0A6P9ADP7_THRPL</name>
<dbReference type="PANTHER" id="PTHR45740">
    <property type="entry name" value="POLY [ADP-RIBOSE] POLYMERASE"/>
    <property type="match status" value="1"/>
</dbReference>
<evidence type="ECO:0000313" key="5">
    <source>
        <dbReference type="RefSeq" id="XP_034255469.1"/>
    </source>
</evidence>